<dbReference type="AlphaFoldDB" id="A0A1X0N6V8"/>
<reference evidence="2" key="1">
    <citation type="submission" date="2017-02" db="EMBL/GenBank/DDBJ databases">
        <title>Pseudomonas floridae sp. nov., a novel pathogenic bacterial species isolated from tomato.</title>
        <authorList>
            <person name="Timilsina S."/>
            <person name="Vallad G.E."/>
            <person name="Jones J.B."/>
        </authorList>
    </citation>
    <scope>NUCLEOTIDE SEQUENCE [LARGE SCALE GENOMIC DNA]</scope>
    <source>
        <strain evidence="2">GEV388</strain>
    </source>
</reference>
<comment type="caution">
    <text evidence="1">The sequence shown here is derived from an EMBL/GenBank/DDBJ whole genome shotgun (WGS) entry which is preliminary data.</text>
</comment>
<dbReference type="EMBL" id="MUIO01000036">
    <property type="protein sequence ID" value="ORC59356.1"/>
    <property type="molecule type" value="Genomic_DNA"/>
</dbReference>
<evidence type="ECO:0000313" key="1">
    <source>
        <dbReference type="EMBL" id="ORC59356.1"/>
    </source>
</evidence>
<accession>A0A1X0N6V8</accession>
<dbReference type="SUPFAM" id="SSF69349">
    <property type="entry name" value="Phage fibre proteins"/>
    <property type="match status" value="1"/>
</dbReference>
<dbReference type="Proteomes" id="UP000192815">
    <property type="component" value="Unassembled WGS sequence"/>
</dbReference>
<proteinExistence type="predicted"/>
<dbReference type="STRING" id="1958950.BZK31_10915"/>
<evidence type="ECO:0008006" key="3">
    <source>
        <dbReference type="Google" id="ProtNLM"/>
    </source>
</evidence>
<name>A0A1X0N6V8_9PSED</name>
<organism evidence="1 2">
    <name type="scientific">Pseudomonas floridensis</name>
    <dbReference type="NCBI Taxonomy" id="1958950"/>
    <lineage>
        <taxon>Bacteria</taxon>
        <taxon>Pseudomonadati</taxon>
        <taxon>Pseudomonadota</taxon>
        <taxon>Gammaproteobacteria</taxon>
        <taxon>Pseudomonadales</taxon>
        <taxon>Pseudomonadaceae</taxon>
        <taxon>Pseudomonas</taxon>
    </lineage>
</organism>
<evidence type="ECO:0000313" key="2">
    <source>
        <dbReference type="Proteomes" id="UP000192815"/>
    </source>
</evidence>
<gene>
    <name evidence="1" type="ORF">BZK31_10915</name>
</gene>
<keyword evidence="2" id="KW-1185">Reference proteome</keyword>
<sequence>MTVSGSRHVKVGEALLTDAGQEIHFKAGDSLVVEAGMEITVKAGGSFIKIDAGGVTLNGPQVKLNSGGKPDCGTGALPNLPGLVKQVLTDKAGELLKQRLTEPAPIIELCQKPEGGTPMDCPLSDCGCRKALQQGDRS</sequence>
<protein>
    <recommendedName>
        <fullName evidence="3">Type IV secretion protein Rhs</fullName>
    </recommendedName>
</protein>